<protein>
    <submittedName>
        <fullName evidence="2">Uncharacterized protein</fullName>
    </submittedName>
</protein>
<dbReference type="EMBL" id="CP144694">
    <property type="protein sequence ID" value="WVZ03533.1"/>
    <property type="molecule type" value="Genomic_DNA"/>
</dbReference>
<dbReference type="Proteomes" id="UP001374535">
    <property type="component" value="Chromosome 7"/>
</dbReference>
<evidence type="ECO:0000313" key="2">
    <source>
        <dbReference type="EMBL" id="WVZ03533.1"/>
    </source>
</evidence>
<reference evidence="2 3" key="1">
    <citation type="journal article" date="2023" name="Life. Sci Alliance">
        <title>Evolutionary insights into 3D genome organization and epigenetic landscape of Vigna mungo.</title>
        <authorList>
            <person name="Junaid A."/>
            <person name="Singh B."/>
            <person name="Bhatia S."/>
        </authorList>
    </citation>
    <scope>NUCLEOTIDE SEQUENCE [LARGE SCALE GENOMIC DNA]</scope>
    <source>
        <strain evidence="2">Urdbean</strain>
    </source>
</reference>
<evidence type="ECO:0000256" key="1">
    <source>
        <dbReference type="SAM" id="Phobius"/>
    </source>
</evidence>
<proteinExistence type="predicted"/>
<name>A0AAQ3N5D9_VIGMU</name>
<gene>
    <name evidence="2" type="ORF">V8G54_024339</name>
</gene>
<evidence type="ECO:0000313" key="3">
    <source>
        <dbReference type="Proteomes" id="UP001374535"/>
    </source>
</evidence>
<keyword evidence="1" id="KW-1133">Transmembrane helix</keyword>
<organism evidence="2 3">
    <name type="scientific">Vigna mungo</name>
    <name type="common">Black gram</name>
    <name type="synonym">Phaseolus mungo</name>
    <dbReference type="NCBI Taxonomy" id="3915"/>
    <lineage>
        <taxon>Eukaryota</taxon>
        <taxon>Viridiplantae</taxon>
        <taxon>Streptophyta</taxon>
        <taxon>Embryophyta</taxon>
        <taxon>Tracheophyta</taxon>
        <taxon>Spermatophyta</taxon>
        <taxon>Magnoliopsida</taxon>
        <taxon>eudicotyledons</taxon>
        <taxon>Gunneridae</taxon>
        <taxon>Pentapetalae</taxon>
        <taxon>rosids</taxon>
        <taxon>fabids</taxon>
        <taxon>Fabales</taxon>
        <taxon>Fabaceae</taxon>
        <taxon>Papilionoideae</taxon>
        <taxon>50 kb inversion clade</taxon>
        <taxon>NPAAA clade</taxon>
        <taxon>indigoferoid/millettioid clade</taxon>
        <taxon>Phaseoleae</taxon>
        <taxon>Vigna</taxon>
    </lineage>
</organism>
<accession>A0AAQ3N5D9</accession>
<feature type="transmembrane region" description="Helical" evidence="1">
    <location>
        <begin position="7"/>
        <end position="27"/>
    </location>
</feature>
<dbReference type="AlphaFoldDB" id="A0AAQ3N5D9"/>
<keyword evidence="3" id="KW-1185">Reference proteome</keyword>
<feature type="transmembrane region" description="Helical" evidence="1">
    <location>
        <begin position="39"/>
        <end position="63"/>
    </location>
</feature>
<keyword evidence="1" id="KW-0472">Membrane</keyword>
<keyword evidence="1" id="KW-0812">Transmembrane</keyword>
<sequence length="107" mass="12622">MTLFAQLHVWISFDEFTMGVLMLLNVATTQLHLNSWSCIQTFMLICELLYLSLSLKCFLYFYYTWSRDLAMWMSLIKKPKALLLGPYLDSFKNFKARFFRVVVNPSG</sequence>